<evidence type="ECO:0000256" key="1">
    <source>
        <dbReference type="SAM" id="MobiDB-lite"/>
    </source>
</evidence>
<keyword evidence="3" id="KW-1185">Reference proteome</keyword>
<sequence>MSDLSWDLDRDVPATRSCRGFRVAAPEEPRRLYDRTKKRLLLRRLMVSGSNRDIKMWIPNDGADSTPSETVETNGTSSASKEPLNSDH</sequence>
<proteinExistence type="predicted"/>
<feature type="compositionally biased region" description="Polar residues" evidence="1">
    <location>
        <begin position="63"/>
        <end position="80"/>
    </location>
</feature>
<name>A0A9W6WWF1_9STRA</name>
<evidence type="ECO:0000313" key="2">
    <source>
        <dbReference type="EMBL" id="GMF20230.1"/>
    </source>
</evidence>
<organism evidence="2 3">
    <name type="scientific">Phytophthora lilii</name>
    <dbReference type="NCBI Taxonomy" id="2077276"/>
    <lineage>
        <taxon>Eukaryota</taxon>
        <taxon>Sar</taxon>
        <taxon>Stramenopiles</taxon>
        <taxon>Oomycota</taxon>
        <taxon>Peronosporomycetes</taxon>
        <taxon>Peronosporales</taxon>
        <taxon>Peronosporaceae</taxon>
        <taxon>Phytophthora</taxon>
    </lineage>
</organism>
<dbReference type="AlphaFoldDB" id="A0A9W6WWF1"/>
<dbReference type="Proteomes" id="UP001165083">
    <property type="component" value="Unassembled WGS sequence"/>
</dbReference>
<feature type="region of interest" description="Disordered" evidence="1">
    <location>
        <begin position="57"/>
        <end position="88"/>
    </location>
</feature>
<comment type="caution">
    <text evidence="2">The sequence shown here is derived from an EMBL/GenBank/DDBJ whole genome shotgun (WGS) entry which is preliminary data.</text>
</comment>
<dbReference type="EMBL" id="BSXW01000370">
    <property type="protein sequence ID" value="GMF20230.1"/>
    <property type="molecule type" value="Genomic_DNA"/>
</dbReference>
<gene>
    <name evidence="2" type="ORF">Plil01_000783500</name>
</gene>
<reference evidence="2" key="1">
    <citation type="submission" date="2023-04" db="EMBL/GenBank/DDBJ databases">
        <title>Phytophthora lilii NBRC 32176.</title>
        <authorList>
            <person name="Ichikawa N."/>
            <person name="Sato H."/>
            <person name="Tonouchi N."/>
        </authorList>
    </citation>
    <scope>NUCLEOTIDE SEQUENCE</scope>
    <source>
        <strain evidence="2">NBRC 32176</strain>
    </source>
</reference>
<accession>A0A9W6WWF1</accession>
<evidence type="ECO:0000313" key="3">
    <source>
        <dbReference type="Proteomes" id="UP001165083"/>
    </source>
</evidence>
<protein>
    <submittedName>
        <fullName evidence="2">Unnamed protein product</fullName>
    </submittedName>
</protein>